<keyword evidence="6" id="KW-0408">Iron</keyword>
<comment type="similarity">
    <text evidence="8">Belongs to the eukaryotic-type primase large subunit family.</text>
</comment>
<dbReference type="SUPFAM" id="SSF140914">
    <property type="entry name" value="PriB N-terminal domain-like"/>
    <property type="match status" value="1"/>
</dbReference>
<dbReference type="OrthoDB" id="46081at2157"/>
<evidence type="ECO:0000256" key="7">
    <source>
        <dbReference type="ARBA" id="ARBA00023014"/>
    </source>
</evidence>
<evidence type="ECO:0000259" key="10">
    <source>
        <dbReference type="Pfam" id="PF04104"/>
    </source>
</evidence>
<comment type="caution">
    <text evidence="8">Lacks conserved residue(s) required for the propagation of feature annotation.</text>
</comment>
<evidence type="ECO:0000313" key="11">
    <source>
        <dbReference type="EMBL" id="SMO55588.1"/>
    </source>
</evidence>
<keyword evidence="12" id="KW-1185">Reference proteome</keyword>
<dbReference type="InterPro" id="IPR023642">
    <property type="entry name" value="DNA_primase_lsu_PriL"/>
</dbReference>
<evidence type="ECO:0000313" key="12">
    <source>
        <dbReference type="Proteomes" id="UP000319712"/>
    </source>
</evidence>
<keyword evidence="2" id="KW-0004">4Fe-4S</keyword>
<evidence type="ECO:0000256" key="9">
    <source>
        <dbReference type="SAM" id="MobiDB-lite"/>
    </source>
</evidence>
<feature type="compositionally biased region" description="Basic and acidic residues" evidence="9">
    <location>
        <begin position="364"/>
        <end position="423"/>
    </location>
</feature>
<dbReference type="GO" id="GO:0006269">
    <property type="term" value="P:DNA replication, synthesis of primer"/>
    <property type="evidence" value="ECO:0007669"/>
    <property type="project" value="UniProtKB-UniRule"/>
</dbReference>
<proteinExistence type="inferred from homology"/>
<dbReference type="GO" id="GO:1990077">
    <property type="term" value="C:primosome complex"/>
    <property type="evidence" value="ECO:0007669"/>
    <property type="project" value="UniProtKB-KW"/>
</dbReference>
<dbReference type="GO" id="GO:0003899">
    <property type="term" value="F:DNA-directed RNA polymerase activity"/>
    <property type="evidence" value="ECO:0007669"/>
    <property type="project" value="InterPro"/>
</dbReference>
<keyword evidence="5" id="KW-0479">Metal-binding</keyword>
<protein>
    <recommendedName>
        <fullName evidence="8">DNA primase large subunit PriL</fullName>
    </recommendedName>
</protein>
<dbReference type="GO" id="GO:0051539">
    <property type="term" value="F:4 iron, 4 sulfur cluster binding"/>
    <property type="evidence" value="ECO:0007669"/>
    <property type="project" value="UniProtKB-KW"/>
</dbReference>
<organism evidence="11 12">
    <name type="scientific">Halorubrum cibi</name>
    <dbReference type="NCBI Taxonomy" id="413815"/>
    <lineage>
        <taxon>Archaea</taxon>
        <taxon>Methanobacteriati</taxon>
        <taxon>Methanobacteriota</taxon>
        <taxon>Stenosarchaea group</taxon>
        <taxon>Halobacteria</taxon>
        <taxon>Halobacteriales</taxon>
        <taxon>Haloferacaceae</taxon>
        <taxon>Halorubrum</taxon>
    </lineage>
</organism>
<evidence type="ECO:0000256" key="6">
    <source>
        <dbReference type="ARBA" id="ARBA00023004"/>
    </source>
</evidence>
<dbReference type="CDD" id="cd06560">
    <property type="entry name" value="PriL"/>
    <property type="match status" value="1"/>
</dbReference>
<feature type="region of interest" description="Disordered" evidence="9">
    <location>
        <begin position="364"/>
        <end position="435"/>
    </location>
</feature>
<dbReference type="AlphaFoldDB" id="A0A521C860"/>
<accession>A0A521C860</accession>
<dbReference type="EMBL" id="FXTD01000004">
    <property type="protein sequence ID" value="SMO55588.1"/>
    <property type="molecule type" value="Genomic_DNA"/>
</dbReference>
<keyword evidence="4 8" id="KW-0235">DNA replication</keyword>
<evidence type="ECO:0000256" key="1">
    <source>
        <dbReference type="ARBA" id="ARBA00001966"/>
    </source>
</evidence>
<dbReference type="Pfam" id="PF26466">
    <property type="entry name" value="DNA_primase_lrg_N"/>
    <property type="match status" value="1"/>
</dbReference>
<dbReference type="Proteomes" id="UP000319712">
    <property type="component" value="Unassembled WGS sequence"/>
</dbReference>
<gene>
    <name evidence="8" type="primary">priL</name>
    <name evidence="11" type="ORF">SAMN06264867_10412</name>
</gene>
<keyword evidence="3 8" id="KW-0639">Primosome</keyword>
<feature type="domain" description="DNA primase large subunit C-terminal" evidence="10">
    <location>
        <begin position="244"/>
        <end position="362"/>
    </location>
</feature>
<comment type="function">
    <text evidence="8">Regulatory subunit of DNA primase, an RNA polymerase that catalyzes the synthesis of short RNA molecules used as primers for DNA polymerase during DNA replication. Stabilizes and modulates the activity of the small subunit, increasing the rate of DNA synthesis, and conferring RNA synthesis capability. The DNA polymerase activity may enable DNA primase to also catalyze primer extension after primer synthesis. May also play a role in DNA repair.</text>
</comment>
<dbReference type="GO" id="GO:0046872">
    <property type="term" value="F:metal ion binding"/>
    <property type="evidence" value="ECO:0007669"/>
    <property type="project" value="UniProtKB-KW"/>
</dbReference>
<dbReference type="Pfam" id="PF04104">
    <property type="entry name" value="DNA_primase_lrg"/>
    <property type="match status" value="1"/>
</dbReference>
<evidence type="ECO:0000256" key="3">
    <source>
        <dbReference type="ARBA" id="ARBA00022515"/>
    </source>
</evidence>
<dbReference type="InterPro" id="IPR058560">
    <property type="entry name" value="DNA_primase_C"/>
</dbReference>
<sequence>MDALHAKYPFFEGARDAVAGASASLPELVAADAPAVDRARERVERGLLEGTIEPEAGAFGGSAVDVDARAELLSYPIARILVSLLDSEPAIEKYAAAEASTALDRLRADLERDDGLRSTPTPTVDLDDVLAEFDLTKAVRAEPVRGSRDPSHYRIAVGPYLRLSSPSWGDSWRLVNRALADGAVRVSREELLEALGSAIEARVREGLPFELEAGEGIAAELESRVTELKRLLKERTYTGPIDVVAPELFPPCMENLIGKAERGVELSGPESFALMAFLVGIGMSPDEVVAFCADTSLDAEGIRYQTEYLADDRGTQYPPPTCETLSNYGICHNEDDHMRVAADPLSYYETRVNDADADDIVDWREKHGERDPDERRSDEKDPDERRLDEKDPDERRLDEKDPDERRLDEKTEDERTDEARADDEAAIGEGEPVEK</sequence>
<reference evidence="11 12" key="1">
    <citation type="submission" date="2017-05" db="EMBL/GenBank/DDBJ databases">
        <authorList>
            <person name="Varghese N."/>
            <person name="Submissions S."/>
        </authorList>
    </citation>
    <scope>NUCLEOTIDE SEQUENCE [LARGE SCALE GENOMIC DNA]</scope>
    <source>
        <strain evidence="11 12">DSM 19504</strain>
    </source>
</reference>
<comment type="subunit">
    <text evidence="8">Heterodimer of a small subunit (PriS) and a large subunit (PriL).</text>
</comment>
<evidence type="ECO:0000256" key="2">
    <source>
        <dbReference type="ARBA" id="ARBA00022485"/>
    </source>
</evidence>
<dbReference type="HAMAP" id="MF_00701">
    <property type="entry name" value="DNA_primase_lrg_arc"/>
    <property type="match status" value="1"/>
</dbReference>
<evidence type="ECO:0000256" key="4">
    <source>
        <dbReference type="ARBA" id="ARBA00022705"/>
    </source>
</evidence>
<comment type="cofactor">
    <cofactor evidence="1">
        <name>[4Fe-4S] cluster</name>
        <dbReference type="ChEBI" id="CHEBI:49883"/>
    </cofactor>
</comment>
<keyword evidence="7" id="KW-0411">Iron-sulfur</keyword>
<evidence type="ECO:0000256" key="8">
    <source>
        <dbReference type="HAMAP-Rule" id="MF_00701"/>
    </source>
</evidence>
<evidence type="ECO:0000256" key="5">
    <source>
        <dbReference type="ARBA" id="ARBA00022723"/>
    </source>
</evidence>
<name>A0A521C860_9EURY</name>